<feature type="region of interest" description="Disordered" evidence="1">
    <location>
        <begin position="1"/>
        <end position="84"/>
    </location>
</feature>
<dbReference type="EMBL" id="JBHFFA010000004">
    <property type="protein sequence ID" value="KAL2628947.1"/>
    <property type="molecule type" value="Genomic_DNA"/>
</dbReference>
<evidence type="ECO:0008006" key="4">
    <source>
        <dbReference type="Google" id="ProtNLM"/>
    </source>
</evidence>
<dbReference type="SUPFAM" id="SSF46565">
    <property type="entry name" value="Chaperone J-domain"/>
    <property type="match status" value="1"/>
</dbReference>
<evidence type="ECO:0000313" key="2">
    <source>
        <dbReference type="EMBL" id="KAL2628947.1"/>
    </source>
</evidence>
<name>A0ABD1YGZ1_9MARC</name>
<feature type="compositionally biased region" description="Basic and acidic residues" evidence="1">
    <location>
        <begin position="160"/>
        <end position="174"/>
    </location>
</feature>
<evidence type="ECO:0000313" key="3">
    <source>
        <dbReference type="Proteomes" id="UP001605036"/>
    </source>
</evidence>
<dbReference type="Gene3D" id="1.10.287.110">
    <property type="entry name" value="DnaJ domain"/>
    <property type="match status" value="1"/>
</dbReference>
<comment type="caution">
    <text evidence="2">The sequence shown here is derived from an EMBL/GenBank/DDBJ whole genome shotgun (WGS) entry which is preliminary data.</text>
</comment>
<dbReference type="InterPro" id="IPR036869">
    <property type="entry name" value="J_dom_sf"/>
</dbReference>
<dbReference type="PANTHER" id="PTHR23172">
    <property type="entry name" value="AUXILIN/CYCLIN G-ASSOCIATED KINASE-RELATED"/>
    <property type="match status" value="1"/>
</dbReference>
<proteinExistence type="predicted"/>
<feature type="compositionally biased region" description="Polar residues" evidence="1">
    <location>
        <begin position="11"/>
        <end position="29"/>
    </location>
</feature>
<organism evidence="2 3">
    <name type="scientific">Riccia fluitans</name>
    <dbReference type="NCBI Taxonomy" id="41844"/>
    <lineage>
        <taxon>Eukaryota</taxon>
        <taxon>Viridiplantae</taxon>
        <taxon>Streptophyta</taxon>
        <taxon>Embryophyta</taxon>
        <taxon>Marchantiophyta</taxon>
        <taxon>Marchantiopsida</taxon>
        <taxon>Marchantiidae</taxon>
        <taxon>Marchantiales</taxon>
        <taxon>Ricciaceae</taxon>
        <taxon>Riccia</taxon>
    </lineage>
</organism>
<keyword evidence="3" id="KW-1185">Reference proteome</keyword>
<dbReference type="AlphaFoldDB" id="A0ABD1YGZ1"/>
<feature type="region of interest" description="Disordered" evidence="1">
    <location>
        <begin position="130"/>
        <end position="176"/>
    </location>
</feature>
<sequence length="420" mass="48327">MDLIYDLLDELSNNHPTNEQETKNSTQQDDYQHERSGTPQHPTRGNWEEDKLGNFKSYNVDDPSTADAQHPWQTQDLRQWDSRQWDSHTKTIHAEFSNASNPEQVLRISKDLDLDSLPRREGWLKLDDFDLKTSPSEYPPPSRPPPTRDLDSNHSTSRHKYTEGNPSEKAKEQENEQFLKQVSITRRISHELVEEDVYDDLPPLLQLDKQSPSDLIDIFTTKLDSDHSTDKNSSKLCEKVNDKELNRVTKAFKNDLSMLLNDNSTSTISNTEKVADKKGKAIIVEGNGGRTSQKQQPSTAVTEMRERELKRKLEMEEVARAAEELQHKFKNWAAGKERNLRALLSSLQNILGPEFGWQPIPMMDLLEPAAVRKQYKRATLLVHPDKLQQKGASPRQKYIAEQVFGLLIEASRKFNSEELF</sequence>
<protein>
    <recommendedName>
        <fullName evidence="4">J domain-containing protein</fullName>
    </recommendedName>
</protein>
<gene>
    <name evidence="2" type="ORF">R1flu_013633</name>
</gene>
<accession>A0ABD1YGZ1</accession>
<dbReference type="PANTHER" id="PTHR23172:SF19">
    <property type="entry name" value="J DOMAIN-CONTAINING PROTEIN"/>
    <property type="match status" value="1"/>
</dbReference>
<evidence type="ECO:0000256" key="1">
    <source>
        <dbReference type="SAM" id="MobiDB-lite"/>
    </source>
</evidence>
<dbReference type="Proteomes" id="UP001605036">
    <property type="component" value="Unassembled WGS sequence"/>
</dbReference>
<reference evidence="2 3" key="1">
    <citation type="submission" date="2024-09" db="EMBL/GenBank/DDBJ databases">
        <title>Chromosome-scale assembly of Riccia fluitans.</title>
        <authorList>
            <person name="Paukszto L."/>
            <person name="Sawicki J."/>
            <person name="Karawczyk K."/>
            <person name="Piernik-Szablinska J."/>
            <person name="Szczecinska M."/>
            <person name="Mazdziarz M."/>
        </authorList>
    </citation>
    <scope>NUCLEOTIDE SEQUENCE [LARGE SCALE GENOMIC DNA]</scope>
    <source>
        <strain evidence="2">Rf_01</strain>
        <tissue evidence="2">Aerial parts of the thallus</tissue>
    </source>
</reference>